<protein>
    <recommendedName>
        <fullName evidence="9">Sugar transporter</fullName>
    </recommendedName>
</protein>
<keyword evidence="2" id="KW-1003">Cell membrane</keyword>
<feature type="transmembrane region" description="Helical" evidence="6">
    <location>
        <begin position="251"/>
        <end position="271"/>
    </location>
</feature>
<feature type="transmembrane region" description="Helical" evidence="6">
    <location>
        <begin position="399"/>
        <end position="417"/>
    </location>
</feature>
<evidence type="ECO:0000256" key="6">
    <source>
        <dbReference type="SAM" id="Phobius"/>
    </source>
</evidence>
<evidence type="ECO:0000313" key="8">
    <source>
        <dbReference type="Proteomes" id="UP001198402"/>
    </source>
</evidence>
<feature type="transmembrane region" description="Helical" evidence="6">
    <location>
        <begin position="91"/>
        <end position="113"/>
    </location>
</feature>
<feature type="transmembrane region" description="Helical" evidence="6">
    <location>
        <begin position="340"/>
        <end position="360"/>
    </location>
</feature>
<evidence type="ECO:0000256" key="1">
    <source>
        <dbReference type="ARBA" id="ARBA00004651"/>
    </source>
</evidence>
<feature type="transmembrane region" description="Helical" evidence="6">
    <location>
        <begin position="306"/>
        <end position="328"/>
    </location>
</feature>
<reference evidence="8" key="1">
    <citation type="submission" date="2023-07" db="EMBL/GenBank/DDBJ databases">
        <authorList>
            <person name="Yue Y."/>
        </authorList>
    </citation>
    <scope>NUCLEOTIDE SEQUENCE [LARGE SCALE GENOMIC DNA]</scope>
    <source>
        <strain evidence="8">2Y89</strain>
    </source>
</reference>
<evidence type="ECO:0008006" key="9">
    <source>
        <dbReference type="Google" id="ProtNLM"/>
    </source>
</evidence>
<feature type="transmembrane region" description="Helical" evidence="6">
    <location>
        <begin position="119"/>
        <end position="140"/>
    </location>
</feature>
<accession>A0ABS7XZD2</accession>
<feature type="transmembrane region" description="Helical" evidence="6">
    <location>
        <begin position="47"/>
        <end position="70"/>
    </location>
</feature>
<evidence type="ECO:0000256" key="5">
    <source>
        <dbReference type="ARBA" id="ARBA00023136"/>
    </source>
</evidence>
<gene>
    <name evidence="7" type="ORF">LBV24_07225</name>
</gene>
<keyword evidence="8" id="KW-1185">Reference proteome</keyword>
<dbReference type="Proteomes" id="UP001198402">
    <property type="component" value="Unassembled WGS sequence"/>
</dbReference>
<organism evidence="7 8">
    <name type="scientific">Winogradskyella vincentii</name>
    <dbReference type="NCBI Taxonomy" id="2877122"/>
    <lineage>
        <taxon>Bacteria</taxon>
        <taxon>Pseudomonadati</taxon>
        <taxon>Bacteroidota</taxon>
        <taxon>Flavobacteriia</taxon>
        <taxon>Flavobacteriales</taxon>
        <taxon>Flavobacteriaceae</taxon>
        <taxon>Winogradskyella</taxon>
    </lineage>
</organism>
<proteinExistence type="predicted"/>
<comment type="caution">
    <text evidence="7">The sequence shown here is derived from an EMBL/GenBank/DDBJ whole genome shotgun (WGS) entry which is preliminary data.</text>
</comment>
<keyword evidence="4 6" id="KW-1133">Transmembrane helix</keyword>
<keyword evidence="3 6" id="KW-0812">Transmembrane</keyword>
<evidence type="ECO:0000256" key="2">
    <source>
        <dbReference type="ARBA" id="ARBA00022475"/>
    </source>
</evidence>
<dbReference type="EMBL" id="JAIUJS010000003">
    <property type="protein sequence ID" value="MCA0153001.1"/>
    <property type="molecule type" value="Genomic_DNA"/>
</dbReference>
<name>A0ABS7XZD2_9FLAO</name>
<feature type="transmembrane region" description="Helical" evidence="6">
    <location>
        <begin position="372"/>
        <end position="393"/>
    </location>
</feature>
<dbReference type="RefSeq" id="WP_224477928.1">
    <property type="nucleotide sequence ID" value="NZ_JAIUJS010000003.1"/>
</dbReference>
<keyword evidence="5 6" id="KW-0472">Membrane</keyword>
<evidence type="ECO:0000256" key="4">
    <source>
        <dbReference type="ARBA" id="ARBA00022989"/>
    </source>
</evidence>
<dbReference type="PANTHER" id="PTHR30250:SF26">
    <property type="entry name" value="PSMA PROTEIN"/>
    <property type="match status" value="1"/>
</dbReference>
<evidence type="ECO:0000256" key="3">
    <source>
        <dbReference type="ARBA" id="ARBA00022692"/>
    </source>
</evidence>
<feature type="transmembrane region" description="Helical" evidence="6">
    <location>
        <begin position="472"/>
        <end position="494"/>
    </location>
</feature>
<feature type="transmembrane region" description="Helical" evidence="6">
    <location>
        <begin position="185"/>
        <end position="202"/>
    </location>
</feature>
<dbReference type="InterPro" id="IPR050833">
    <property type="entry name" value="Poly_Biosynth_Transport"/>
</dbReference>
<feature type="transmembrane region" description="Helical" evidence="6">
    <location>
        <begin position="438"/>
        <end position="460"/>
    </location>
</feature>
<comment type="subcellular location">
    <subcellularLocation>
        <location evidence="1">Cell membrane</location>
        <topology evidence="1">Multi-pass membrane protein</topology>
    </subcellularLocation>
</comment>
<dbReference type="PANTHER" id="PTHR30250">
    <property type="entry name" value="PST FAMILY PREDICTED COLANIC ACID TRANSPORTER"/>
    <property type="match status" value="1"/>
</dbReference>
<sequence length="514" mass="59324">MSRVSKSLLNAKVGVFFFILSIFIQFFSRKIFLDELGDDFIGLESTLRSILGFLNLAELGIGTAIGFTLYKPLYNNNKEEINKIIALLGVLYKKIGLAILFIGIIISLFFPLIFSETQFSLLLIYFVFYTLLTSTLLAYFINYHASLFGADQKGYIIQKYFQSFNIIRVLLQVIVALYYKNFFLYIILELIFSILYSIILRLKIRQIYPWLVIHYDEKSSVIKEYPEIIRKVKQVFFHKMSGFVKSGTDNILIYALINLQSVALFGNYFLVFSKLNSLIMMAFAGTGSAVGNLIAEDDKDNVNKVFWELVSIQFFIAGFFSLAIYYTMDQLILLWLGEKYVLSKIILILFISNFFMMQITATINRFKNAYGLYADIWAAIIEALINLAVSLILGSLYGISGIVAGTVSSLFIIGVLWKPYYLFKYGFKKSVFSYWRGLFPIILIFIFTSVSTNFIINYFFIKDQSLSFTNWILFATEVSILILFVYGITLFFFVRSFKTFVFRIIDLIVQKIKI</sequence>
<feature type="transmembrane region" description="Helical" evidence="6">
    <location>
        <begin position="160"/>
        <end position="179"/>
    </location>
</feature>
<feature type="transmembrane region" description="Helical" evidence="6">
    <location>
        <begin position="7"/>
        <end position="27"/>
    </location>
</feature>
<evidence type="ECO:0000313" key="7">
    <source>
        <dbReference type="EMBL" id="MCA0153001.1"/>
    </source>
</evidence>